<sequence length="90" mass="9667">MASLALQSGTLTGAAPLRGPVALDRPADADLFQRAQSLAVEHVIWAAAAGLHPNDVLQAIRSRHQTGDWERVRVEVARAAVELLRERGHG</sequence>
<evidence type="ECO:0000313" key="1">
    <source>
        <dbReference type="EMBL" id="SFI35752.1"/>
    </source>
</evidence>
<accession>A0A1I3HJ94</accession>
<dbReference type="AlphaFoldDB" id="A0A1I3HJ94"/>
<gene>
    <name evidence="1" type="ORF">SAMN05216258_10625</name>
</gene>
<proteinExistence type="predicted"/>
<keyword evidence="2" id="KW-1185">Reference proteome</keyword>
<dbReference type="STRING" id="1114924.SAMN05216258_10625"/>
<organism evidence="1 2">
    <name type="scientific">Albimonas pacifica</name>
    <dbReference type="NCBI Taxonomy" id="1114924"/>
    <lineage>
        <taxon>Bacteria</taxon>
        <taxon>Pseudomonadati</taxon>
        <taxon>Pseudomonadota</taxon>
        <taxon>Alphaproteobacteria</taxon>
        <taxon>Rhodobacterales</taxon>
        <taxon>Paracoccaceae</taxon>
        <taxon>Albimonas</taxon>
    </lineage>
</organism>
<name>A0A1I3HJ94_9RHOB</name>
<reference evidence="1 2" key="1">
    <citation type="submission" date="2016-10" db="EMBL/GenBank/DDBJ databases">
        <authorList>
            <person name="de Groot N.N."/>
        </authorList>
    </citation>
    <scope>NUCLEOTIDE SEQUENCE [LARGE SCALE GENOMIC DNA]</scope>
    <source>
        <strain evidence="1 2">CGMCC 1.11030</strain>
    </source>
</reference>
<dbReference type="Proteomes" id="UP000199377">
    <property type="component" value="Unassembled WGS sequence"/>
</dbReference>
<dbReference type="EMBL" id="FOQH01000006">
    <property type="protein sequence ID" value="SFI35752.1"/>
    <property type="molecule type" value="Genomic_DNA"/>
</dbReference>
<evidence type="ECO:0000313" key="2">
    <source>
        <dbReference type="Proteomes" id="UP000199377"/>
    </source>
</evidence>
<protein>
    <submittedName>
        <fullName evidence="1">Uncharacterized protein</fullName>
    </submittedName>
</protein>